<dbReference type="GO" id="GO:0005886">
    <property type="term" value="C:plasma membrane"/>
    <property type="evidence" value="ECO:0007669"/>
    <property type="project" value="UniProtKB-SubCell"/>
</dbReference>
<dbReference type="InterPro" id="IPR011527">
    <property type="entry name" value="ABC1_TM_dom"/>
</dbReference>
<dbReference type="CDD" id="cd03254">
    <property type="entry name" value="ABCC_Glucan_exporter_like"/>
    <property type="match status" value="1"/>
</dbReference>
<feature type="transmembrane region" description="Helical" evidence="9">
    <location>
        <begin position="279"/>
        <end position="303"/>
    </location>
</feature>
<keyword evidence="3" id="KW-1003">Cell membrane</keyword>
<proteinExistence type="predicted"/>
<dbReference type="PROSITE" id="PS00211">
    <property type="entry name" value="ABC_TRANSPORTER_1"/>
    <property type="match status" value="1"/>
</dbReference>
<gene>
    <name evidence="12" type="ORF">IAD28_05800</name>
</gene>
<feature type="domain" description="ABC transmembrane type-1" evidence="11">
    <location>
        <begin position="62"/>
        <end position="350"/>
    </location>
</feature>
<accession>A0A9D1T463</accession>
<organism evidence="12 13">
    <name type="scientific">Candidatus Faeciplasma avium</name>
    <dbReference type="NCBI Taxonomy" id="2840798"/>
    <lineage>
        <taxon>Bacteria</taxon>
        <taxon>Bacillati</taxon>
        <taxon>Bacillota</taxon>
        <taxon>Clostridia</taxon>
        <taxon>Eubacteriales</taxon>
        <taxon>Oscillospiraceae</taxon>
        <taxon>Oscillospiraceae incertae sedis</taxon>
        <taxon>Candidatus Faeciplasma</taxon>
    </lineage>
</organism>
<dbReference type="SUPFAM" id="SSF90123">
    <property type="entry name" value="ABC transporter transmembrane region"/>
    <property type="match status" value="1"/>
</dbReference>
<dbReference type="InterPro" id="IPR027417">
    <property type="entry name" value="P-loop_NTPase"/>
</dbReference>
<dbReference type="GO" id="GO:0016887">
    <property type="term" value="F:ATP hydrolysis activity"/>
    <property type="evidence" value="ECO:0007669"/>
    <property type="project" value="InterPro"/>
</dbReference>
<feature type="transmembrane region" description="Helical" evidence="9">
    <location>
        <begin position="176"/>
        <end position="195"/>
    </location>
</feature>
<dbReference type="Gene3D" id="3.40.50.300">
    <property type="entry name" value="P-loop containing nucleotide triphosphate hydrolases"/>
    <property type="match status" value="1"/>
</dbReference>
<dbReference type="CDD" id="cd18544">
    <property type="entry name" value="ABC_6TM_TmrA_like"/>
    <property type="match status" value="1"/>
</dbReference>
<keyword evidence="4 9" id="KW-0812">Transmembrane</keyword>
<dbReference type="PROSITE" id="PS50893">
    <property type="entry name" value="ABC_TRANSPORTER_2"/>
    <property type="match status" value="1"/>
</dbReference>
<dbReference type="InterPro" id="IPR003439">
    <property type="entry name" value="ABC_transporter-like_ATP-bd"/>
</dbReference>
<keyword evidence="8 9" id="KW-0472">Membrane</keyword>
<feature type="transmembrane region" description="Helical" evidence="9">
    <location>
        <begin position="98"/>
        <end position="123"/>
    </location>
</feature>
<dbReference type="GO" id="GO:0015421">
    <property type="term" value="F:ABC-type oligopeptide transporter activity"/>
    <property type="evidence" value="ECO:0007669"/>
    <property type="project" value="TreeGrafter"/>
</dbReference>
<comment type="subcellular location">
    <subcellularLocation>
        <location evidence="1">Cell membrane</location>
        <topology evidence="1">Multi-pass membrane protein</topology>
    </subcellularLocation>
</comment>
<dbReference type="InterPro" id="IPR036640">
    <property type="entry name" value="ABC1_TM_sf"/>
</dbReference>
<keyword evidence="5" id="KW-0547">Nucleotide-binding</keyword>
<evidence type="ECO:0000313" key="13">
    <source>
        <dbReference type="Proteomes" id="UP000823960"/>
    </source>
</evidence>
<dbReference type="InterPro" id="IPR017871">
    <property type="entry name" value="ABC_transporter-like_CS"/>
</dbReference>
<reference evidence="12" key="2">
    <citation type="journal article" date="2021" name="PeerJ">
        <title>Extensive microbial diversity within the chicken gut microbiome revealed by metagenomics and culture.</title>
        <authorList>
            <person name="Gilroy R."/>
            <person name="Ravi A."/>
            <person name="Getino M."/>
            <person name="Pursley I."/>
            <person name="Horton D.L."/>
            <person name="Alikhan N.F."/>
            <person name="Baker D."/>
            <person name="Gharbi K."/>
            <person name="Hall N."/>
            <person name="Watson M."/>
            <person name="Adriaenssens E.M."/>
            <person name="Foster-Nyarko E."/>
            <person name="Jarju S."/>
            <person name="Secka A."/>
            <person name="Antonio M."/>
            <person name="Oren A."/>
            <person name="Chaudhuri R.R."/>
            <person name="La Ragione R."/>
            <person name="Hildebrand F."/>
            <person name="Pallen M.J."/>
        </authorList>
    </citation>
    <scope>NUCLEOTIDE SEQUENCE</scope>
    <source>
        <strain evidence="12">1370</strain>
    </source>
</reference>
<dbReference type="Proteomes" id="UP000823960">
    <property type="component" value="Unassembled WGS sequence"/>
</dbReference>
<evidence type="ECO:0000256" key="2">
    <source>
        <dbReference type="ARBA" id="ARBA00022448"/>
    </source>
</evidence>
<evidence type="ECO:0000259" key="11">
    <source>
        <dbReference type="PROSITE" id="PS50929"/>
    </source>
</evidence>
<dbReference type="GO" id="GO:0005524">
    <property type="term" value="F:ATP binding"/>
    <property type="evidence" value="ECO:0007669"/>
    <property type="project" value="UniProtKB-KW"/>
</dbReference>
<dbReference type="PANTHER" id="PTHR43394:SF1">
    <property type="entry name" value="ATP-BINDING CASSETTE SUB-FAMILY B MEMBER 10, MITOCHONDRIAL"/>
    <property type="match status" value="1"/>
</dbReference>
<evidence type="ECO:0000256" key="8">
    <source>
        <dbReference type="ARBA" id="ARBA00023136"/>
    </source>
</evidence>
<dbReference type="SUPFAM" id="SSF52540">
    <property type="entry name" value="P-loop containing nucleoside triphosphate hydrolases"/>
    <property type="match status" value="1"/>
</dbReference>
<dbReference type="PANTHER" id="PTHR43394">
    <property type="entry name" value="ATP-DEPENDENT PERMEASE MDL1, MITOCHONDRIAL"/>
    <property type="match status" value="1"/>
</dbReference>
<dbReference type="Gene3D" id="1.20.1560.10">
    <property type="entry name" value="ABC transporter type 1, transmembrane domain"/>
    <property type="match status" value="1"/>
</dbReference>
<evidence type="ECO:0000256" key="5">
    <source>
        <dbReference type="ARBA" id="ARBA00022741"/>
    </source>
</evidence>
<dbReference type="Pfam" id="PF00664">
    <property type="entry name" value="ABC_membrane"/>
    <property type="match status" value="1"/>
</dbReference>
<protein>
    <submittedName>
        <fullName evidence="12">ABC transporter ATP-binding protein</fullName>
    </submittedName>
</protein>
<dbReference type="SMART" id="SM00382">
    <property type="entry name" value="AAA"/>
    <property type="match status" value="1"/>
</dbReference>
<evidence type="ECO:0000256" key="9">
    <source>
        <dbReference type="SAM" id="Phobius"/>
    </source>
</evidence>
<dbReference type="PROSITE" id="PS50929">
    <property type="entry name" value="ABC_TM1F"/>
    <property type="match status" value="1"/>
</dbReference>
<dbReference type="InterPro" id="IPR003593">
    <property type="entry name" value="AAA+_ATPase"/>
</dbReference>
<sequence>MREFYPLIAVGAVVGVLSLIFVAAYAMMKDKKTAIGFDRYMADGEILRRLFKYAKPYWPSFLAVLVLMGFSIAYDVISPLIIGDIEEMIKQDFELEPLFIYVAVYASILVVSLVCTYIHAIILQKTGQKILSSIREDLFIHIESLSHAQLSSIPVGKLVTRVTNDTNAISMMFTNILVNLVKNIFVIFVILAAMLLLNYQLTLMILCFVPFIILFTVIFRKFSRRAYRNVKDATTDINTFTSEHLSGMKIIQIFNREERKQQEFEERNRRLGRAKRQQIFVFGIFRPVVYMLYISSVLCLLYLGGRGYIKDTVFLGQTITSGTVVTFYMYISKFFNPIQSLAEQFNWLQSAFASAEKIFTVMDMEPQIVDSPDAIELSECKGNIEFKNVWFCYNEGEWILRDVSFKVNAGETVAFVGSTGSGKTTILSLICRNYDIQRGQILIDGIDIKRIKISSLRRQFGQMLQDVFLFSGTIRSNILLREEGIPDREVLAACKYVNADKIINRLENGLDEEVRERGNNFSAGQRQLISFARTIVHKPSVMILDEATANIDTETELLIQDSLDRLMSFGTLLIVAHRLSTIRKADRIIYLSHGQIKEQGSHEELLRLRGRYYKLYMMQFDRENSKKLQRLKNST</sequence>
<dbReference type="FunFam" id="3.40.50.300:FF:000221">
    <property type="entry name" value="Multidrug ABC transporter ATP-binding protein"/>
    <property type="match status" value="1"/>
</dbReference>
<feature type="transmembrane region" description="Helical" evidence="9">
    <location>
        <begin position="6"/>
        <end position="27"/>
    </location>
</feature>
<evidence type="ECO:0000256" key="4">
    <source>
        <dbReference type="ARBA" id="ARBA00022692"/>
    </source>
</evidence>
<evidence type="ECO:0000256" key="6">
    <source>
        <dbReference type="ARBA" id="ARBA00022840"/>
    </source>
</evidence>
<feature type="domain" description="ABC transporter" evidence="10">
    <location>
        <begin position="384"/>
        <end position="618"/>
    </location>
</feature>
<keyword evidence="7 9" id="KW-1133">Transmembrane helix</keyword>
<keyword evidence="2" id="KW-0813">Transport</keyword>
<name>A0A9D1T463_9FIRM</name>
<dbReference type="Pfam" id="PF00005">
    <property type="entry name" value="ABC_tran"/>
    <property type="match status" value="1"/>
</dbReference>
<comment type="caution">
    <text evidence="12">The sequence shown here is derived from an EMBL/GenBank/DDBJ whole genome shotgun (WGS) entry which is preliminary data.</text>
</comment>
<feature type="transmembrane region" description="Helical" evidence="9">
    <location>
        <begin position="57"/>
        <end position="78"/>
    </location>
</feature>
<evidence type="ECO:0000256" key="1">
    <source>
        <dbReference type="ARBA" id="ARBA00004651"/>
    </source>
</evidence>
<reference evidence="12" key="1">
    <citation type="submission" date="2020-10" db="EMBL/GenBank/DDBJ databases">
        <authorList>
            <person name="Gilroy R."/>
        </authorList>
    </citation>
    <scope>NUCLEOTIDE SEQUENCE</scope>
    <source>
        <strain evidence="12">1370</strain>
    </source>
</reference>
<dbReference type="InterPro" id="IPR039421">
    <property type="entry name" value="Type_1_exporter"/>
</dbReference>
<dbReference type="AlphaFoldDB" id="A0A9D1T463"/>
<evidence type="ECO:0000259" key="10">
    <source>
        <dbReference type="PROSITE" id="PS50893"/>
    </source>
</evidence>
<evidence type="ECO:0000256" key="7">
    <source>
        <dbReference type="ARBA" id="ARBA00022989"/>
    </source>
</evidence>
<dbReference type="EMBL" id="DVOL01000084">
    <property type="protein sequence ID" value="HIV11185.1"/>
    <property type="molecule type" value="Genomic_DNA"/>
</dbReference>
<feature type="transmembrane region" description="Helical" evidence="9">
    <location>
        <begin position="201"/>
        <end position="219"/>
    </location>
</feature>
<evidence type="ECO:0000256" key="3">
    <source>
        <dbReference type="ARBA" id="ARBA00022475"/>
    </source>
</evidence>
<keyword evidence="6 12" id="KW-0067">ATP-binding</keyword>
<evidence type="ECO:0000313" key="12">
    <source>
        <dbReference type="EMBL" id="HIV11185.1"/>
    </source>
</evidence>